<feature type="region of interest" description="Disordered" evidence="1">
    <location>
        <begin position="367"/>
        <end position="409"/>
    </location>
</feature>
<accession>A0A1I0PUQ4</accession>
<evidence type="ECO:0000256" key="1">
    <source>
        <dbReference type="SAM" id="MobiDB-lite"/>
    </source>
</evidence>
<dbReference type="Pfam" id="PF17231">
    <property type="entry name" value="DUF5305"/>
    <property type="match status" value="1"/>
</dbReference>
<evidence type="ECO:0000313" key="2">
    <source>
        <dbReference type="EMBL" id="SEW18182.1"/>
    </source>
</evidence>
<gene>
    <name evidence="2" type="ORF">SAMN04487945_1979</name>
</gene>
<evidence type="ECO:0008006" key="4">
    <source>
        <dbReference type="Google" id="ProtNLM"/>
    </source>
</evidence>
<dbReference type="AlphaFoldDB" id="A0A1I0PUQ4"/>
<dbReference type="STRING" id="355548.SAMN04487945_1979"/>
<protein>
    <recommendedName>
        <fullName evidence="4">DUF5305 domain-containing protein</fullName>
    </recommendedName>
</protein>
<name>A0A1I0PUQ4_9EURY</name>
<organism evidence="2 3">
    <name type="scientific">Halobacterium jilantaiense</name>
    <dbReference type="NCBI Taxonomy" id="355548"/>
    <lineage>
        <taxon>Archaea</taxon>
        <taxon>Methanobacteriati</taxon>
        <taxon>Methanobacteriota</taxon>
        <taxon>Stenosarchaea group</taxon>
        <taxon>Halobacteria</taxon>
        <taxon>Halobacteriales</taxon>
        <taxon>Halobacteriaceae</taxon>
        <taxon>Halobacterium</taxon>
    </lineage>
</organism>
<reference evidence="2 3" key="1">
    <citation type="submission" date="2016-10" db="EMBL/GenBank/DDBJ databases">
        <authorList>
            <person name="de Groot N.N."/>
        </authorList>
    </citation>
    <scope>NUCLEOTIDE SEQUENCE [LARGE SCALE GENOMIC DNA]</scope>
    <source>
        <strain evidence="2 3">CGMCC 1.5337</strain>
    </source>
</reference>
<dbReference type="OrthoDB" id="270764at2157"/>
<dbReference type="InterPro" id="IPR035185">
    <property type="entry name" value="DUF5305"/>
</dbReference>
<proteinExistence type="predicted"/>
<dbReference type="RefSeq" id="WP_089669230.1">
    <property type="nucleotide sequence ID" value="NZ_FOJA01000001.1"/>
</dbReference>
<dbReference type="Proteomes" id="UP000198518">
    <property type="component" value="Unassembled WGS sequence"/>
</dbReference>
<sequence length="409" mass="42698">MTGETRWLRLRAFAGEWFVVLVVAFAVLAAAGGYAAGTAHAAPGTTTERQTVEHWAVGGEFGHSATVTRENPVFEVGETLEGRSTYFVGASPILDGTYRVSYADPTGDAEPVDVTATATLVLSSTGESATYWTDRERLATTDATLAPGETTSVAFDVNASRVDERATDIQQGLGDTAGEVTATISVAVNATGAVAGSEYPVSYTQSVPLTIAGSTYGVDAPGPTSEAATTQRTVQVAKSYGPLWTVGGPLLLLAGLAGLGALGAAYRRDEPGLTDAERDYLAFRDERAEFDEWVVRARLPATIRDRECADAESLADLVDYAIDADVGVVEDAASGSFYAVTRDLLVVYEPPAEPDVVSPLAGDFDALGVTTDRDPDEDLVEGVTADSGPEADDDGKAPPPDSPTVEAED</sequence>
<evidence type="ECO:0000313" key="3">
    <source>
        <dbReference type="Proteomes" id="UP000198518"/>
    </source>
</evidence>
<keyword evidence="3" id="KW-1185">Reference proteome</keyword>
<dbReference type="EMBL" id="FOJA01000001">
    <property type="protein sequence ID" value="SEW18182.1"/>
    <property type="molecule type" value="Genomic_DNA"/>
</dbReference>